<feature type="signal peptide" evidence="4">
    <location>
        <begin position="1"/>
        <end position="18"/>
    </location>
</feature>
<dbReference type="InterPro" id="IPR001461">
    <property type="entry name" value="Aspartic_peptidase_A1"/>
</dbReference>
<dbReference type="AlphaFoldDB" id="A0AAD5T4R1"/>
<evidence type="ECO:0000256" key="3">
    <source>
        <dbReference type="RuleBase" id="RU000454"/>
    </source>
</evidence>
<evidence type="ECO:0000313" key="6">
    <source>
        <dbReference type="EMBL" id="KAJ3119744.1"/>
    </source>
</evidence>
<keyword evidence="3 6" id="KW-0645">Protease</keyword>
<protein>
    <submittedName>
        <fullName evidence="6">Vacuolar protease A</fullName>
    </submittedName>
</protein>
<dbReference type="GO" id="GO:0006508">
    <property type="term" value="P:proteolysis"/>
    <property type="evidence" value="ECO:0007669"/>
    <property type="project" value="UniProtKB-KW"/>
</dbReference>
<keyword evidence="7" id="KW-1185">Reference proteome</keyword>
<evidence type="ECO:0000313" key="7">
    <source>
        <dbReference type="Proteomes" id="UP001211907"/>
    </source>
</evidence>
<name>A0AAD5T4R1_9FUNG</name>
<evidence type="ECO:0000259" key="5">
    <source>
        <dbReference type="PROSITE" id="PS51767"/>
    </source>
</evidence>
<keyword evidence="2 3" id="KW-0064">Aspartyl protease</keyword>
<sequence>MHLASVLLTLAAATTALAQFTVPVGRAIRNVNITAAERALGDAAYSVNRVSSVVKLRGPRPPRPPKNSDALENLGNEAYIVNVTLSDGNNYTIDLDTGSSDTWLIGLNTSSPGITSLDSEYLDFYGGGIAFGDVYKGTLSIGKASATIALGNALIEDVLPLAADGLLGLAYSALSAISEEVNTTLPTNWFDASNIENKIFGFYLSNAANGDNGEVTFGGYDREKFYGPIKWLDVQAPTLIGDGNEFLWWAFSTNNITWSVRPHAAAGIPGGSGPINPGNADPNGPTPYAIADTGTTLSILPNTTAYGIAEALGLSFNDSIGWYTFEYSETASLPPVNIHFNSTTFAIPSSVYAYDYGGFNLFGIVNGGDTLSIFGDIFSRVAYTIFDKVNNRVGYATAIHPW</sequence>
<dbReference type="InterPro" id="IPR001969">
    <property type="entry name" value="Aspartic_peptidase_AS"/>
</dbReference>
<dbReference type="Gene3D" id="2.40.70.10">
    <property type="entry name" value="Acid Proteases"/>
    <property type="match status" value="2"/>
</dbReference>
<dbReference type="PANTHER" id="PTHR47966">
    <property type="entry name" value="BETA-SITE APP-CLEAVING ENZYME, ISOFORM A-RELATED"/>
    <property type="match status" value="1"/>
</dbReference>
<evidence type="ECO:0000256" key="1">
    <source>
        <dbReference type="ARBA" id="ARBA00007447"/>
    </source>
</evidence>
<dbReference type="Pfam" id="PF00026">
    <property type="entry name" value="Asp"/>
    <property type="match status" value="1"/>
</dbReference>
<gene>
    <name evidence="6" type="primary">PEP2_1</name>
    <name evidence="6" type="ORF">HK100_000170</name>
</gene>
<comment type="similarity">
    <text evidence="1 3">Belongs to the peptidase A1 family.</text>
</comment>
<dbReference type="PANTHER" id="PTHR47966:SF65">
    <property type="entry name" value="ASPARTIC-TYPE ENDOPEPTIDASE"/>
    <property type="match status" value="1"/>
</dbReference>
<dbReference type="Proteomes" id="UP001211907">
    <property type="component" value="Unassembled WGS sequence"/>
</dbReference>
<feature type="domain" description="Peptidase A1" evidence="5">
    <location>
        <begin position="79"/>
        <end position="396"/>
    </location>
</feature>
<dbReference type="SUPFAM" id="SSF50630">
    <property type="entry name" value="Acid proteases"/>
    <property type="match status" value="1"/>
</dbReference>
<dbReference type="PRINTS" id="PR00792">
    <property type="entry name" value="PEPSIN"/>
</dbReference>
<evidence type="ECO:0000256" key="2">
    <source>
        <dbReference type="ARBA" id="ARBA00022750"/>
    </source>
</evidence>
<keyword evidence="3" id="KW-0378">Hydrolase</keyword>
<proteinExistence type="inferred from homology"/>
<evidence type="ECO:0000256" key="4">
    <source>
        <dbReference type="SAM" id="SignalP"/>
    </source>
</evidence>
<dbReference type="CDD" id="cd05471">
    <property type="entry name" value="pepsin_like"/>
    <property type="match status" value="1"/>
</dbReference>
<feature type="chain" id="PRO_5041923516" evidence="4">
    <location>
        <begin position="19"/>
        <end position="402"/>
    </location>
</feature>
<dbReference type="InterPro" id="IPR033121">
    <property type="entry name" value="PEPTIDASE_A1"/>
</dbReference>
<dbReference type="PROSITE" id="PS51767">
    <property type="entry name" value="PEPTIDASE_A1"/>
    <property type="match status" value="1"/>
</dbReference>
<reference evidence="6" key="1">
    <citation type="submission" date="2020-05" db="EMBL/GenBank/DDBJ databases">
        <title>Phylogenomic resolution of chytrid fungi.</title>
        <authorList>
            <person name="Stajich J.E."/>
            <person name="Amses K."/>
            <person name="Simmons R."/>
            <person name="Seto K."/>
            <person name="Myers J."/>
            <person name="Bonds A."/>
            <person name="Quandt C.A."/>
            <person name="Barry K."/>
            <person name="Liu P."/>
            <person name="Grigoriev I."/>
            <person name="Longcore J.E."/>
            <person name="James T.Y."/>
        </authorList>
    </citation>
    <scope>NUCLEOTIDE SEQUENCE</scope>
    <source>
        <strain evidence="6">JEL0513</strain>
    </source>
</reference>
<keyword evidence="4" id="KW-0732">Signal</keyword>
<dbReference type="EMBL" id="JADGJH010001028">
    <property type="protein sequence ID" value="KAJ3119744.1"/>
    <property type="molecule type" value="Genomic_DNA"/>
</dbReference>
<dbReference type="InterPro" id="IPR034164">
    <property type="entry name" value="Pepsin-like_dom"/>
</dbReference>
<dbReference type="InterPro" id="IPR021109">
    <property type="entry name" value="Peptidase_aspartic_dom_sf"/>
</dbReference>
<organism evidence="6 7">
    <name type="scientific">Physocladia obscura</name>
    <dbReference type="NCBI Taxonomy" id="109957"/>
    <lineage>
        <taxon>Eukaryota</taxon>
        <taxon>Fungi</taxon>
        <taxon>Fungi incertae sedis</taxon>
        <taxon>Chytridiomycota</taxon>
        <taxon>Chytridiomycota incertae sedis</taxon>
        <taxon>Chytridiomycetes</taxon>
        <taxon>Chytridiales</taxon>
        <taxon>Chytriomycetaceae</taxon>
        <taxon>Physocladia</taxon>
    </lineage>
</organism>
<accession>A0AAD5T4R1</accession>
<comment type="caution">
    <text evidence="6">The sequence shown here is derived from an EMBL/GenBank/DDBJ whole genome shotgun (WGS) entry which is preliminary data.</text>
</comment>
<dbReference type="PROSITE" id="PS00141">
    <property type="entry name" value="ASP_PROTEASE"/>
    <property type="match status" value="1"/>
</dbReference>
<dbReference type="GO" id="GO:0004190">
    <property type="term" value="F:aspartic-type endopeptidase activity"/>
    <property type="evidence" value="ECO:0007669"/>
    <property type="project" value="UniProtKB-KW"/>
</dbReference>